<accession>A0AA39UU45</accession>
<organism evidence="1 2">
    <name type="scientific">Armillaria luteobubalina</name>
    <dbReference type="NCBI Taxonomy" id="153913"/>
    <lineage>
        <taxon>Eukaryota</taxon>
        <taxon>Fungi</taxon>
        <taxon>Dikarya</taxon>
        <taxon>Basidiomycota</taxon>
        <taxon>Agaricomycotina</taxon>
        <taxon>Agaricomycetes</taxon>
        <taxon>Agaricomycetidae</taxon>
        <taxon>Agaricales</taxon>
        <taxon>Marasmiineae</taxon>
        <taxon>Physalacriaceae</taxon>
        <taxon>Armillaria</taxon>
    </lineage>
</organism>
<reference evidence="1" key="1">
    <citation type="submission" date="2023-06" db="EMBL/GenBank/DDBJ databases">
        <authorList>
            <consortium name="Lawrence Berkeley National Laboratory"/>
            <person name="Ahrendt S."/>
            <person name="Sahu N."/>
            <person name="Indic B."/>
            <person name="Wong-Bajracharya J."/>
            <person name="Merenyi Z."/>
            <person name="Ke H.-M."/>
            <person name="Monk M."/>
            <person name="Kocsube S."/>
            <person name="Drula E."/>
            <person name="Lipzen A."/>
            <person name="Balint B."/>
            <person name="Henrissat B."/>
            <person name="Andreopoulos B."/>
            <person name="Martin F.M."/>
            <person name="Harder C.B."/>
            <person name="Rigling D."/>
            <person name="Ford K.L."/>
            <person name="Foster G.D."/>
            <person name="Pangilinan J."/>
            <person name="Papanicolaou A."/>
            <person name="Barry K."/>
            <person name="LaButti K."/>
            <person name="Viragh M."/>
            <person name="Koriabine M."/>
            <person name="Yan M."/>
            <person name="Riley R."/>
            <person name="Champramary S."/>
            <person name="Plett K.L."/>
            <person name="Tsai I.J."/>
            <person name="Slot J."/>
            <person name="Sipos G."/>
            <person name="Plett J."/>
            <person name="Nagy L.G."/>
            <person name="Grigoriev I.V."/>
        </authorList>
    </citation>
    <scope>NUCLEOTIDE SEQUENCE</scope>
    <source>
        <strain evidence="1">HWK02</strain>
    </source>
</reference>
<dbReference type="EMBL" id="JAUEPU010000013">
    <property type="protein sequence ID" value="KAK0497444.1"/>
    <property type="molecule type" value="Genomic_DNA"/>
</dbReference>
<comment type="caution">
    <text evidence="1">The sequence shown here is derived from an EMBL/GenBank/DDBJ whole genome shotgun (WGS) entry which is preliminary data.</text>
</comment>
<evidence type="ECO:0000313" key="1">
    <source>
        <dbReference type="EMBL" id="KAK0497444.1"/>
    </source>
</evidence>
<dbReference type="AlphaFoldDB" id="A0AA39UU45"/>
<protein>
    <submittedName>
        <fullName evidence="1">Uncharacterized protein</fullName>
    </submittedName>
</protein>
<gene>
    <name evidence="1" type="ORF">EDD18DRAFT_1384438</name>
</gene>
<proteinExistence type="predicted"/>
<dbReference type="Proteomes" id="UP001175228">
    <property type="component" value="Unassembled WGS sequence"/>
</dbReference>
<evidence type="ECO:0000313" key="2">
    <source>
        <dbReference type="Proteomes" id="UP001175228"/>
    </source>
</evidence>
<sequence>MLEAMDDSASITTTASAFERSTLLLETIQTAYGGETNWDKSAMYIQNVTNPPPTVSVPSIDPFSPNTVIRHTVAVHTSHAHFLRVPINDPHTQFQALHDLIVNFQFPPIQDRLPLTALRRIMMQCLISKICPRLDFLPITRENAIHLDHLIAKKIHEYLGFPFSFNSGLLMLPLPHYEFNFPSISRLNDCAAINGLLRDLNHHLPIFRNMALITLADWTCTINHCHFPLHAATIALSFARCVHSLPSPWLIAHSALQAANVSLRDTDLSYFYDGDVSLEHINRLLPSSKSISYHVITNLHNAGISNLAQIASLSPSPSLQPPLPYQPLPSPIFSHNASRAQEQWPQISNWISSLSLQEVVKSFMGSNNPMWIPHVPRKCKQGKDVREDHQSVGRIDSGPSAMVDNLWSLALPRSLQRSMAESYLCACFAVAPHEPLTVPVPPHVWGTDGSMVPPTPKFRQQRFGQSAYIGQGEVYALVAVHVYAKHCHTLAPTTYTDHLNSECIMSSALQPPFQHRQWSSLLARSLYRWLRSLISHSDSPTTSNLIYTPAHTHSTSLPLKINEAADELAIHAQMTFLQPPPAPVPTFFMDHFTLYTSADGYIESNISSFLSSALIRNTVAHPNFRPANTMLLLLYDPYTPPEHPYIRASSAYSAVVQLYTRSGQLDCAYTRFLRFGDMSPHCLAGCDDLQTMHHIFVLCPSFDHLHNDAANTVHMETSKMLHNADVPLSICIPLLHLVRKIFMDREHWPRHISQYYLGILPPLPPALTTKASPFQNKHLQTRLLHSWHSAAIRLAGRIWADYQRSARMTRRGGLASKSHRPSIKPIAVLSFLADIIPQL</sequence>
<name>A0AA39UU45_9AGAR</name>
<keyword evidence="2" id="KW-1185">Reference proteome</keyword>